<feature type="compositionally biased region" description="Basic residues" evidence="8">
    <location>
        <begin position="412"/>
        <end position="422"/>
    </location>
</feature>
<keyword evidence="6 9" id="KW-0472">Membrane</keyword>
<feature type="transmembrane region" description="Helical" evidence="9">
    <location>
        <begin position="259"/>
        <end position="282"/>
    </location>
</feature>
<feature type="transmembrane region" description="Helical" evidence="9">
    <location>
        <begin position="204"/>
        <end position="230"/>
    </location>
</feature>
<dbReference type="AlphaFoldDB" id="A0A1Q8CSJ6"/>
<evidence type="ECO:0000256" key="2">
    <source>
        <dbReference type="ARBA" id="ARBA00022475"/>
    </source>
</evidence>
<comment type="similarity">
    <text evidence="7">Belongs to the glycosyltransferase 87 family.</text>
</comment>
<keyword evidence="11" id="KW-1185">Reference proteome</keyword>
<evidence type="ECO:0000313" key="10">
    <source>
        <dbReference type="EMBL" id="OLF17324.1"/>
    </source>
</evidence>
<keyword evidence="4 9" id="KW-0812">Transmembrane</keyword>
<evidence type="ECO:0000313" key="11">
    <source>
        <dbReference type="Proteomes" id="UP000185596"/>
    </source>
</evidence>
<sequence length="422" mass="46245">MNQMHTSESRKTAVLRFSPLLLIPLAVGLAVVARLWIAAGRWTMIDLKIFQYSGLATWTGADPYHLGMEGVQYSMTYPPFAGVLLGPLAPLPEEVARILWLTGIFLALQATVWLVARRLGVAPGTRLLLVVAAASAALLLFDPVWSELFAGQVNTFLMLVILADLCRRSGSRWRGVGIGLATGFKLIPGLFIVYFAVTRQFREMWTALAAFAATVAVGFVAMPGHAWSYWTEYVWQTDRMMWFFGTPRNQSLRATLERFGLGAGVWLVVAAVVLVLGMLLCVRLYRRGWELESGLACALLMLLVSPVSWVEYWVWLVPVLTLAAVYAVRSRAWPWAAVWVVIAAAGVVAPYTWLDFNALPDDLLSHLQADTLVLLGVGLLAAAAALGTRPPTAATASCAPARPWPARDRGPRPGRRSARSRS</sequence>
<comment type="caution">
    <text evidence="10">The sequence shown here is derived from an EMBL/GenBank/DDBJ whole genome shotgun (WGS) entry which is preliminary data.</text>
</comment>
<accession>A0A1Q8CSJ6</accession>
<organism evidence="10 11">
    <name type="scientific">Actinophytocola xanthii</name>
    <dbReference type="NCBI Taxonomy" id="1912961"/>
    <lineage>
        <taxon>Bacteria</taxon>
        <taxon>Bacillati</taxon>
        <taxon>Actinomycetota</taxon>
        <taxon>Actinomycetes</taxon>
        <taxon>Pseudonocardiales</taxon>
        <taxon>Pseudonocardiaceae</taxon>
    </lineage>
</organism>
<evidence type="ECO:0000256" key="3">
    <source>
        <dbReference type="ARBA" id="ARBA00022679"/>
    </source>
</evidence>
<feature type="transmembrane region" description="Helical" evidence="9">
    <location>
        <begin position="177"/>
        <end position="197"/>
    </location>
</feature>
<reference evidence="10 11" key="1">
    <citation type="submission" date="2016-12" db="EMBL/GenBank/DDBJ databases">
        <title>The draft genome sequence of Actinophytocola sp. 11-183.</title>
        <authorList>
            <person name="Wang W."/>
            <person name="Yuan L."/>
        </authorList>
    </citation>
    <scope>NUCLEOTIDE SEQUENCE [LARGE SCALE GENOMIC DNA]</scope>
    <source>
        <strain evidence="10 11">11-183</strain>
    </source>
</reference>
<evidence type="ECO:0000256" key="4">
    <source>
        <dbReference type="ARBA" id="ARBA00022692"/>
    </source>
</evidence>
<feature type="transmembrane region" description="Helical" evidence="9">
    <location>
        <begin position="366"/>
        <end position="386"/>
    </location>
</feature>
<feature type="transmembrane region" description="Helical" evidence="9">
    <location>
        <begin position="289"/>
        <end position="306"/>
    </location>
</feature>
<feature type="region of interest" description="Disordered" evidence="8">
    <location>
        <begin position="391"/>
        <end position="422"/>
    </location>
</feature>
<keyword evidence="3" id="KW-0808">Transferase</keyword>
<feature type="transmembrane region" description="Helical" evidence="9">
    <location>
        <begin position="95"/>
        <end position="115"/>
    </location>
</feature>
<dbReference type="EMBL" id="MSIE01000018">
    <property type="protein sequence ID" value="OLF17324.1"/>
    <property type="molecule type" value="Genomic_DNA"/>
</dbReference>
<feature type="transmembrane region" description="Helical" evidence="9">
    <location>
        <begin position="127"/>
        <end position="145"/>
    </location>
</feature>
<name>A0A1Q8CSJ6_9PSEU</name>
<dbReference type="InterPro" id="IPR018584">
    <property type="entry name" value="GT87"/>
</dbReference>
<dbReference type="Pfam" id="PF09594">
    <property type="entry name" value="GT87"/>
    <property type="match status" value="1"/>
</dbReference>
<proteinExistence type="inferred from homology"/>
<evidence type="ECO:0000256" key="5">
    <source>
        <dbReference type="ARBA" id="ARBA00022989"/>
    </source>
</evidence>
<evidence type="ECO:0008006" key="12">
    <source>
        <dbReference type="Google" id="ProtNLM"/>
    </source>
</evidence>
<evidence type="ECO:0000256" key="9">
    <source>
        <dbReference type="SAM" id="Phobius"/>
    </source>
</evidence>
<feature type="transmembrane region" description="Helical" evidence="9">
    <location>
        <begin position="312"/>
        <end position="328"/>
    </location>
</feature>
<protein>
    <recommendedName>
        <fullName evidence="12">DUF2029 domain-containing protein</fullName>
    </recommendedName>
</protein>
<dbReference type="Proteomes" id="UP000185596">
    <property type="component" value="Unassembled WGS sequence"/>
</dbReference>
<keyword evidence="2" id="KW-1003">Cell membrane</keyword>
<evidence type="ECO:0000256" key="7">
    <source>
        <dbReference type="ARBA" id="ARBA00024033"/>
    </source>
</evidence>
<evidence type="ECO:0000256" key="8">
    <source>
        <dbReference type="SAM" id="MobiDB-lite"/>
    </source>
</evidence>
<keyword evidence="5 9" id="KW-1133">Transmembrane helix</keyword>
<feature type="compositionally biased region" description="Low complexity" evidence="8">
    <location>
        <begin position="391"/>
        <end position="401"/>
    </location>
</feature>
<dbReference type="GO" id="GO:0005886">
    <property type="term" value="C:plasma membrane"/>
    <property type="evidence" value="ECO:0007669"/>
    <property type="project" value="UniProtKB-SubCell"/>
</dbReference>
<evidence type="ECO:0000256" key="1">
    <source>
        <dbReference type="ARBA" id="ARBA00004651"/>
    </source>
</evidence>
<evidence type="ECO:0000256" key="6">
    <source>
        <dbReference type="ARBA" id="ARBA00023136"/>
    </source>
</evidence>
<dbReference type="GO" id="GO:0016758">
    <property type="term" value="F:hexosyltransferase activity"/>
    <property type="evidence" value="ECO:0007669"/>
    <property type="project" value="InterPro"/>
</dbReference>
<comment type="subcellular location">
    <subcellularLocation>
        <location evidence="1">Cell membrane</location>
        <topology evidence="1">Multi-pass membrane protein</topology>
    </subcellularLocation>
</comment>
<gene>
    <name evidence="10" type="ORF">BU204_11950</name>
</gene>
<dbReference type="STRING" id="1912961.BU204_11950"/>
<feature type="transmembrane region" description="Helical" evidence="9">
    <location>
        <begin position="335"/>
        <end position="354"/>
    </location>
</feature>
<feature type="transmembrane region" description="Helical" evidence="9">
    <location>
        <begin position="20"/>
        <end position="39"/>
    </location>
</feature>